<keyword evidence="1 3" id="KW-0597">Phosphoprotein</keyword>
<dbReference type="InterPro" id="IPR001789">
    <property type="entry name" value="Sig_transdc_resp-reg_receiver"/>
</dbReference>
<accession>A0A544YPW5</accession>
<dbReference type="InterPro" id="IPR011006">
    <property type="entry name" value="CheY-like_superfamily"/>
</dbReference>
<feature type="region of interest" description="Disordered" evidence="4">
    <location>
        <begin position="212"/>
        <end position="237"/>
    </location>
</feature>
<feature type="modified residue" description="4-aspartylphosphate" evidence="3">
    <location>
        <position position="60"/>
    </location>
</feature>
<dbReference type="InterPro" id="IPR000792">
    <property type="entry name" value="Tscrpt_reg_LuxR_C"/>
</dbReference>
<organism evidence="7 8">
    <name type="scientific">Microbispora hainanensis</name>
    <dbReference type="NCBI Taxonomy" id="568844"/>
    <lineage>
        <taxon>Bacteria</taxon>
        <taxon>Bacillati</taxon>
        <taxon>Actinomycetota</taxon>
        <taxon>Actinomycetes</taxon>
        <taxon>Streptosporangiales</taxon>
        <taxon>Streptosporangiaceae</taxon>
        <taxon>Microbispora</taxon>
    </lineage>
</organism>
<dbReference type="InterPro" id="IPR058245">
    <property type="entry name" value="NreC/VraR/RcsB-like_REC"/>
</dbReference>
<dbReference type="SUPFAM" id="SSF52172">
    <property type="entry name" value="CheY-like"/>
    <property type="match status" value="1"/>
</dbReference>
<evidence type="ECO:0000313" key="8">
    <source>
        <dbReference type="Proteomes" id="UP000316541"/>
    </source>
</evidence>
<feature type="domain" description="HTH luxR-type" evidence="5">
    <location>
        <begin position="145"/>
        <end position="210"/>
    </location>
</feature>
<dbReference type="SMART" id="SM00448">
    <property type="entry name" value="REC"/>
    <property type="match status" value="1"/>
</dbReference>
<evidence type="ECO:0000256" key="2">
    <source>
        <dbReference type="ARBA" id="ARBA00023125"/>
    </source>
</evidence>
<dbReference type="CDD" id="cd17535">
    <property type="entry name" value="REC_NarL-like"/>
    <property type="match status" value="1"/>
</dbReference>
<sequence>MSESDKMISIAIIDDHALFREGLREILETQEDFEVVGEAGDSEGAVALVEREHPDVVLLDVEIPGDDATQTVTRMRAISPESQIIILSMYDGPQLLSRLLAAGIRGYLLKSVHRQELISAVRSVRDEPDRLVLAVSRDSFAQVQGGGSQVVLTDREREILELAAQALSNYQIATRLTLTEATIKRHLHNIFTKLGAVSRIDAVNKALAASLISPRRDQPAPRPRPNTPGLRGQRSFP</sequence>
<reference evidence="7 8" key="1">
    <citation type="submission" date="2019-07" db="EMBL/GenBank/DDBJ databases">
        <title>Microbispora hainanensis DSM 45428.</title>
        <authorList>
            <person name="Thawai C."/>
        </authorList>
    </citation>
    <scope>NUCLEOTIDE SEQUENCE [LARGE SCALE GENOMIC DNA]</scope>
    <source>
        <strain evidence="7 8">DSM 45428</strain>
    </source>
</reference>
<evidence type="ECO:0000259" key="6">
    <source>
        <dbReference type="PROSITE" id="PS50110"/>
    </source>
</evidence>
<dbReference type="GO" id="GO:0006355">
    <property type="term" value="P:regulation of DNA-templated transcription"/>
    <property type="evidence" value="ECO:0007669"/>
    <property type="project" value="InterPro"/>
</dbReference>
<dbReference type="SMART" id="SM00421">
    <property type="entry name" value="HTH_LUXR"/>
    <property type="match status" value="1"/>
</dbReference>
<evidence type="ECO:0000256" key="4">
    <source>
        <dbReference type="SAM" id="MobiDB-lite"/>
    </source>
</evidence>
<dbReference type="InterPro" id="IPR039420">
    <property type="entry name" value="WalR-like"/>
</dbReference>
<gene>
    <name evidence="7" type="ORF">FLX08_22905</name>
</gene>
<feature type="domain" description="Response regulatory" evidence="6">
    <location>
        <begin position="9"/>
        <end position="125"/>
    </location>
</feature>
<dbReference type="InterPro" id="IPR016032">
    <property type="entry name" value="Sig_transdc_resp-reg_C-effctor"/>
</dbReference>
<dbReference type="PROSITE" id="PS50043">
    <property type="entry name" value="HTH_LUXR_2"/>
    <property type="match status" value="1"/>
</dbReference>
<proteinExistence type="predicted"/>
<dbReference type="Proteomes" id="UP000316541">
    <property type="component" value="Unassembled WGS sequence"/>
</dbReference>
<dbReference type="PROSITE" id="PS50110">
    <property type="entry name" value="RESPONSE_REGULATORY"/>
    <property type="match status" value="1"/>
</dbReference>
<dbReference type="CDD" id="cd06170">
    <property type="entry name" value="LuxR_C_like"/>
    <property type="match status" value="1"/>
</dbReference>
<dbReference type="Pfam" id="PF00072">
    <property type="entry name" value="Response_reg"/>
    <property type="match status" value="1"/>
</dbReference>
<dbReference type="PRINTS" id="PR00038">
    <property type="entry name" value="HTHLUXR"/>
</dbReference>
<name>A0A544YPW5_9ACTN</name>
<dbReference type="Pfam" id="PF00196">
    <property type="entry name" value="GerE"/>
    <property type="match status" value="1"/>
</dbReference>
<keyword evidence="2" id="KW-0238">DNA-binding</keyword>
<dbReference type="GO" id="GO:0000160">
    <property type="term" value="P:phosphorelay signal transduction system"/>
    <property type="evidence" value="ECO:0007669"/>
    <property type="project" value="InterPro"/>
</dbReference>
<evidence type="ECO:0000259" key="5">
    <source>
        <dbReference type="PROSITE" id="PS50043"/>
    </source>
</evidence>
<dbReference type="EMBL" id="VIRM01000029">
    <property type="protein sequence ID" value="TQS18811.1"/>
    <property type="molecule type" value="Genomic_DNA"/>
</dbReference>
<dbReference type="PANTHER" id="PTHR43214">
    <property type="entry name" value="TWO-COMPONENT RESPONSE REGULATOR"/>
    <property type="match status" value="1"/>
</dbReference>
<evidence type="ECO:0000256" key="3">
    <source>
        <dbReference type="PROSITE-ProRule" id="PRU00169"/>
    </source>
</evidence>
<dbReference type="GO" id="GO:0003677">
    <property type="term" value="F:DNA binding"/>
    <property type="evidence" value="ECO:0007669"/>
    <property type="project" value="UniProtKB-KW"/>
</dbReference>
<evidence type="ECO:0000256" key="1">
    <source>
        <dbReference type="ARBA" id="ARBA00022553"/>
    </source>
</evidence>
<evidence type="ECO:0000313" key="7">
    <source>
        <dbReference type="EMBL" id="TQS18811.1"/>
    </source>
</evidence>
<dbReference type="SUPFAM" id="SSF46894">
    <property type="entry name" value="C-terminal effector domain of the bipartite response regulators"/>
    <property type="match status" value="1"/>
</dbReference>
<protein>
    <submittedName>
        <fullName evidence="7">Response regulator transcription factor</fullName>
    </submittedName>
</protein>
<dbReference type="Gene3D" id="3.40.50.2300">
    <property type="match status" value="1"/>
</dbReference>
<comment type="caution">
    <text evidence="7">The sequence shown here is derived from an EMBL/GenBank/DDBJ whole genome shotgun (WGS) entry which is preliminary data.</text>
</comment>
<dbReference type="AlphaFoldDB" id="A0A544YPW5"/>